<evidence type="ECO:0000256" key="7">
    <source>
        <dbReference type="ARBA" id="ARBA00023145"/>
    </source>
</evidence>
<dbReference type="Gene3D" id="2.60.120.260">
    <property type="entry name" value="Galactose-binding domain-like"/>
    <property type="match status" value="1"/>
</dbReference>
<feature type="domain" description="Fibronectin type-III" evidence="14">
    <location>
        <begin position="481"/>
        <end position="566"/>
    </location>
</feature>
<keyword evidence="3 13" id="KW-0732">Signal</keyword>
<dbReference type="GO" id="GO:0006508">
    <property type="term" value="P:proteolysis"/>
    <property type="evidence" value="ECO:0007669"/>
    <property type="project" value="UniProtKB-KW"/>
</dbReference>
<feature type="region of interest" description="Disordered" evidence="12">
    <location>
        <begin position="462"/>
        <end position="489"/>
    </location>
</feature>
<accession>A0A1H9D764</accession>
<dbReference type="InterPro" id="IPR002884">
    <property type="entry name" value="P_dom"/>
</dbReference>
<name>A0A1H9D764_9PSEU</name>
<dbReference type="Pfam" id="PF01483">
    <property type="entry name" value="P_proprotein"/>
    <property type="match status" value="1"/>
</dbReference>
<dbReference type="PRINTS" id="PR00861">
    <property type="entry name" value="ALYTICPTASE"/>
</dbReference>
<dbReference type="SUPFAM" id="SSF49785">
    <property type="entry name" value="Galactose-binding domain-like"/>
    <property type="match status" value="1"/>
</dbReference>
<dbReference type="InterPro" id="IPR036116">
    <property type="entry name" value="FN3_sf"/>
</dbReference>
<evidence type="ECO:0000256" key="12">
    <source>
        <dbReference type="SAM" id="MobiDB-lite"/>
    </source>
</evidence>
<evidence type="ECO:0000256" key="3">
    <source>
        <dbReference type="ARBA" id="ARBA00022729"/>
    </source>
</evidence>
<evidence type="ECO:0000256" key="5">
    <source>
        <dbReference type="ARBA" id="ARBA00022801"/>
    </source>
</evidence>
<evidence type="ECO:0000256" key="1">
    <source>
        <dbReference type="ARBA" id="ARBA00007664"/>
    </source>
</evidence>
<dbReference type="InterPro" id="IPR043504">
    <property type="entry name" value="Peptidase_S1_PA_chymotrypsin"/>
</dbReference>
<dbReference type="InterPro" id="IPR008979">
    <property type="entry name" value="Galactose-bd-like_sf"/>
</dbReference>
<dbReference type="OrthoDB" id="8781117at2"/>
<dbReference type="GO" id="GO:0000272">
    <property type="term" value="P:polysaccharide catabolic process"/>
    <property type="evidence" value="ECO:0007669"/>
    <property type="project" value="UniProtKB-KW"/>
</dbReference>
<dbReference type="CDD" id="cd21112">
    <property type="entry name" value="alphaLP-like"/>
    <property type="match status" value="1"/>
</dbReference>
<dbReference type="Gene3D" id="3.30.300.50">
    <property type="match status" value="1"/>
</dbReference>
<dbReference type="SUPFAM" id="SSF50494">
    <property type="entry name" value="Trypsin-like serine proteases"/>
    <property type="match status" value="1"/>
</dbReference>
<dbReference type="Gene3D" id="2.40.10.10">
    <property type="entry name" value="Trypsin-like serine proteases"/>
    <property type="match status" value="2"/>
</dbReference>
<keyword evidence="17" id="KW-1185">Reference proteome</keyword>
<evidence type="ECO:0000259" key="15">
    <source>
        <dbReference type="PROSITE" id="PS51829"/>
    </source>
</evidence>
<keyword evidence="8" id="KW-1015">Disulfide bond</keyword>
<keyword evidence="2" id="KW-0645">Protease</keyword>
<dbReference type="AlphaFoldDB" id="A0A1H9D764"/>
<feature type="chain" id="PRO_5011520141" evidence="13">
    <location>
        <begin position="30"/>
        <end position="686"/>
    </location>
</feature>
<gene>
    <name evidence="16" type="ORF">SAMN05216195_1011003</name>
</gene>
<dbReference type="InterPro" id="IPR009003">
    <property type="entry name" value="Peptidase_S1_PA"/>
</dbReference>
<feature type="signal peptide" evidence="13">
    <location>
        <begin position="1"/>
        <end position="29"/>
    </location>
</feature>
<dbReference type="FunFam" id="2.60.40.10:FF:001114">
    <property type="entry name" value="Chitinase A1"/>
    <property type="match status" value="1"/>
</dbReference>
<keyword evidence="5" id="KW-0378">Hydrolase</keyword>
<reference evidence="17" key="1">
    <citation type="submission" date="2016-10" db="EMBL/GenBank/DDBJ databases">
        <authorList>
            <person name="Varghese N."/>
            <person name="Submissions S."/>
        </authorList>
    </citation>
    <scope>NUCLEOTIDE SEQUENCE [LARGE SCALE GENOMIC DNA]</scope>
    <source>
        <strain evidence="17">CGMCC 4.578</strain>
    </source>
</reference>
<feature type="domain" description="Fibronectin type-III" evidence="14">
    <location>
        <begin position="387"/>
        <end position="472"/>
    </location>
</feature>
<dbReference type="InterPro" id="IPR001316">
    <property type="entry name" value="Pept_S1A_streptogrisin"/>
</dbReference>
<keyword evidence="7" id="KW-0865">Zymogen</keyword>
<dbReference type="PANTHER" id="PTHR46708">
    <property type="entry name" value="TENASCIN"/>
    <property type="match status" value="1"/>
</dbReference>
<evidence type="ECO:0000256" key="9">
    <source>
        <dbReference type="ARBA" id="ARBA00023277"/>
    </source>
</evidence>
<comment type="similarity">
    <text evidence="1">Belongs to the peptidase S1 family.</text>
</comment>
<dbReference type="InterPro" id="IPR004236">
    <property type="entry name" value="Pept_S1_alpha_lytic"/>
</dbReference>
<proteinExistence type="inferred from homology"/>
<dbReference type="SUPFAM" id="SSF49265">
    <property type="entry name" value="Fibronectin type III"/>
    <property type="match status" value="1"/>
</dbReference>
<dbReference type="InterPro" id="IPR035070">
    <property type="entry name" value="Streptogrisin_prodomain"/>
</dbReference>
<dbReference type="PROSITE" id="PS51829">
    <property type="entry name" value="P_HOMO_B"/>
    <property type="match status" value="1"/>
</dbReference>
<evidence type="ECO:0000313" key="16">
    <source>
        <dbReference type="EMBL" id="SEQ09332.1"/>
    </source>
</evidence>
<keyword evidence="6" id="KW-0720">Serine protease</keyword>
<dbReference type="Gene3D" id="2.60.40.10">
    <property type="entry name" value="Immunoglobulins"/>
    <property type="match status" value="2"/>
</dbReference>
<evidence type="ECO:0000256" key="2">
    <source>
        <dbReference type="ARBA" id="ARBA00022670"/>
    </source>
</evidence>
<keyword evidence="4" id="KW-0677">Repeat</keyword>
<dbReference type="InterPro" id="IPR013783">
    <property type="entry name" value="Ig-like_fold"/>
</dbReference>
<dbReference type="GO" id="GO:0004252">
    <property type="term" value="F:serine-type endopeptidase activity"/>
    <property type="evidence" value="ECO:0007669"/>
    <property type="project" value="InterPro"/>
</dbReference>
<dbReference type="InterPro" id="IPR050991">
    <property type="entry name" value="ECM_Regulatory_Proteins"/>
</dbReference>
<evidence type="ECO:0000313" key="17">
    <source>
        <dbReference type="Proteomes" id="UP000199028"/>
    </source>
</evidence>
<keyword evidence="9" id="KW-0119">Carbohydrate metabolism</keyword>
<dbReference type="GO" id="GO:0005576">
    <property type="term" value="C:extracellular region"/>
    <property type="evidence" value="ECO:0007669"/>
    <property type="project" value="InterPro"/>
</dbReference>
<dbReference type="PANTHER" id="PTHR46708:SF2">
    <property type="entry name" value="FIBRONECTIN TYPE-III DOMAIN-CONTAINING PROTEIN"/>
    <property type="match status" value="1"/>
</dbReference>
<evidence type="ECO:0000256" key="10">
    <source>
        <dbReference type="ARBA" id="ARBA00023295"/>
    </source>
</evidence>
<dbReference type="GO" id="GO:0016798">
    <property type="term" value="F:hydrolase activity, acting on glycosyl bonds"/>
    <property type="evidence" value="ECO:0007669"/>
    <property type="project" value="UniProtKB-KW"/>
</dbReference>
<feature type="domain" description="P/Homo B" evidence="15">
    <location>
        <begin position="559"/>
        <end position="686"/>
    </location>
</feature>
<evidence type="ECO:0000256" key="11">
    <source>
        <dbReference type="ARBA" id="ARBA00023326"/>
    </source>
</evidence>
<dbReference type="Proteomes" id="UP000199028">
    <property type="component" value="Unassembled WGS sequence"/>
</dbReference>
<evidence type="ECO:0000256" key="13">
    <source>
        <dbReference type="SAM" id="SignalP"/>
    </source>
</evidence>
<protein>
    <submittedName>
        <fullName evidence="16">Fibronectin type III domain-containing protein</fullName>
    </submittedName>
</protein>
<dbReference type="Pfam" id="PF00041">
    <property type="entry name" value="fn3"/>
    <property type="match status" value="2"/>
</dbReference>
<dbReference type="CDD" id="cd00063">
    <property type="entry name" value="FN3"/>
    <property type="match status" value="2"/>
</dbReference>
<keyword evidence="10" id="KW-0326">Glycosidase</keyword>
<dbReference type="Pfam" id="PF02983">
    <property type="entry name" value="Pro_Al_protease"/>
    <property type="match status" value="1"/>
</dbReference>
<keyword evidence="11" id="KW-0624">Polysaccharide degradation</keyword>
<sequence>MRMRSKIIAAACGSVLALGAFTVVPGAAAAVQPDVGSQQQNEAHQRFKGLSQDLRGRLAGHWFDSAAGKLTVAVPDEQAARQARAEGINAVVVRRSAADLEKLLGDVKKLIGDGVPGVYSWGVDVRDNQVDVTVNTTRETEATERFLEKARALGDGVHVSETKSQQRQQAGTVQAGSPWWPGSETYCSVGFAATDANGGKHFLTAGHCTNDANQAAYGQSGQQNRIGTSNVGGSRSVNAREGDMGVVAVTEAGWNLSAAVNTWGQPAITVTGSAEAMVGDRVCHSGNTSKWQCGEVKYTNKAVDYGGGLVIEGLTWTTACSKGGDSGGAWLLGDKAVGLHDGGPSQCVQNPTNDADLSIFQPVNEALRKWNLTLVTGGSDDTAAPSVPGNARSTGTTASSVSLAWDASTDNVGVTGYDVYNGGTLATTVTGTTATVSGLKADNDYTFTIKAKDAAGNASAASAAVTARTQPGTADEEPPTAPDNLRSTGVTASSVSLAWNASADNVGVTGYEVLNGSTVATTVTGTTATVTGLNADTAYTFSIRAVDAAGNQSKQSAEVNARTSSGNTGGRTFTNDTDYPIRDFQVAVSAVRSTATGPAKNPVTVKVEATHTCLEDLNVTLVAPSGRAYALMRTPGGGYSCHPFPAGKTFTVVPGAGETASGTWTLRIGDNGPGDTGVLSSWSLTV</sequence>
<evidence type="ECO:0000259" key="14">
    <source>
        <dbReference type="PROSITE" id="PS50853"/>
    </source>
</evidence>
<dbReference type="EMBL" id="FOFT01000001">
    <property type="protein sequence ID" value="SEQ09332.1"/>
    <property type="molecule type" value="Genomic_DNA"/>
</dbReference>
<dbReference type="InterPro" id="IPR003961">
    <property type="entry name" value="FN3_dom"/>
</dbReference>
<dbReference type="PROSITE" id="PS50853">
    <property type="entry name" value="FN3"/>
    <property type="match status" value="2"/>
</dbReference>
<evidence type="ECO:0000256" key="8">
    <source>
        <dbReference type="ARBA" id="ARBA00023157"/>
    </source>
</evidence>
<organism evidence="16 17">
    <name type="scientific">Lentzea flaviverrucosa</name>
    <dbReference type="NCBI Taxonomy" id="200379"/>
    <lineage>
        <taxon>Bacteria</taxon>
        <taxon>Bacillati</taxon>
        <taxon>Actinomycetota</taxon>
        <taxon>Actinomycetes</taxon>
        <taxon>Pseudonocardiales</taxon>
        <taxon>Pseudonocardiaceae</taxon>
        <taxon>Lentzea</taxon>
    </lineage>
</organism>
<evidence type="ECO:0000256" key="6">
    <source>
        <dbReference type="ARBA" id="ARBA00022825"/>
    </source>
</evidence>
<evidence type="ECO:0000256" key="4">
    <source>
        <dbReference type="ARBA" id="ARBA00022737"/>
    </source>
</evidence>
<dbReference type="SMART" id="SM00060">
    <property type="entry name" value="FN3"/>
    <property type="match status" value="2"/>
</dbReference>